<evidence type="ECO:0000256" key="1">
    <source>
        <dbReference type="PROSITE-ProRule" id="PRU01094"/>
    </source>
</evidence>
<accession>A0A136J0U8</accession>
<dbReference type="Proteomes" id="UP000070501">
    <property type="component" value="Unassembled WGS sequence"/>
</dbReference>
<dbReference type="AlphaFoldDB" id="A0A136J0U8"/>
<evidence type="ECO:0000313" key="3">
    <source>
        <dbReference type="EMBL" id="KXJ90753.1"/>
    </source>
</evidence>
<dbReference type="OrthoDB" id="73691at2759"/>
<evidence type="ECO:0000313" key="4">
    <source>
        <dbReference type="Proteomes" id="UP000070501"/>
    </source>
</evidence>
<proteinExistence type="predicted"/>
<dbReference type="InterPro" id="IPR033122">
    <property type="entry name" value="LETM1-like_RBD"/>
</dbReference>
<keyword evidence="4" id="KW-1185">Reference proteome</keyword>
<organism evidence="3 4">
    <name type="scientific">Microdochium bolleyi</name>
    <dbReference type="NCBI Taxonomy" id="196109"/>
    <lineage>
        <taxon>Eukaryota</taxon>
        <taxon>Fungi</taxon>
        <taxon>Dikarya</taxon>
        <taxon>Ascomycota</taxon>
        <taxon>Pezizomycotina</taxon>
        <taxon>Sordariomycetes</taxon>
        <taxon>Xylariomycetidae</taxon>
        <taxon>Xylariales</taxon>
        <taxon>Microdochiaceae</taxon>
        <taxon>Microdochium</taxon>
    </lineage>
</organism>
<protein>
    <recommendedName>
        <fullName evidence="2">Letm1 RBD domain-containing protein</fullName>
    </recommendedName>
</protein>
<dbReference type="InParanoid" id="A0A136J0U8"/>
<evidence type="ECO:0000259" key="2">
    <source>
        <dbReference type="PROSITE" id="PS51758"/>
    </source>
</evidence>
<name>A0A136J0U8_9PEZI</name>
<reference evidence="4" key="1">
    <citation type="submission" date="2016-02" db="EMBL/GenBank/DDBJ databases">
        <title>Draft genome sequence of Microdochium bolleyi, a fungal endophyte of beachgrass.</title>
        <authorList>
            <consortium name="DOE Joint Genome Institute"/>
            <person name="David A.S."/>
            <person name="May G."/>
            <person name="Haridas S."/>
            <person name="Lim J."/>
            <person name="Wang M."/>
            <person name="Labutti K."/>
            <person name="Lipzen A."/>
            <person name="Barry K."/>
            <person name="Grigoriev I.V."/>
        </authorList>
    </citation>
    <scope>NUCLEOTIDE SEQUENCE [LARGE SCALE GENOMIC DNA]</scope>
    <source>
        <strain evidence="4">J235TASD1</strain>
    </source>
</reference>
<sequence length="114" mass="12383">MDSPFSVAVSQRAVASIAADDRRIKRDGGVGGLIDDEVVLACEDRGMNIRGQEARDLRRRLDEWVRTTTRGGGRGSSKAQEDEEHDVAAEEAVRKLLLSEEVVFGKGGAATEKK</sequence>
<dbReference type="PROSITE" id="PS51758">
    <property type="entry name" value="LETM1_RBD"/>
    <property type="match status" value="1"/>
</dbReference>
<dbReference type="STRING" id="196109.A0A136J0U8"/>
<keyword evidence="1" id="KW-0496">Mitochondrion</keyword>
<gene>
    <name evidence="3" type="ORF">Micbo1qcDRAFT_164407</name>
</gene>
<dbReference type="Pfam" id="PF07766">
    <property type="entry name" value="LETM1_RBD"/>
    <property type="match status" value="1"/>
</dbReference>
<dbReference type="GO" id="GO:0043022">
    <property type="term" value="F:ribosome binding"/>
    <property type="evidence" value="ECO:0007669"/>
    <property type="project" value="InterPro"/>
</dbReference>
<feature type="domain" description="Letm1 RBD" evidence="2">
    <location>
        <begin position="1"/>
        <end position="114"/>
    </location>
</feature>
<dbReference type="EMBL" id="KQ964252">
    <property type="protein sequence ID" value="KXJ90753.1"/>
    <property type="molecule type" value="Genomic_DNA"/>
</dbReference>